<keyword evidence="4" id="KW-1185">Reference proteome</keyword>
<dbReference type="GO" id="GO:0080120">
    <property type="term" value="P:CAAX-box protein maturation"/>
    <property type="evidence" value="ECO:0007669"/>
    <property type="project" value="UniProtKB-ARBA"/>
</dbReference>
<dbReference type="AlphaFoldDB" id="A0A1G9NUA7"/>
<keyword evidence="1" id="KW-1133">Transmembrane helix</keyword>
<keyword evidence="1" id="KW-0812">Transmembrane</keyword>
<dbReference type="PANTHER" id="PTHR43592:SF15">
    <property type="entry name" value="CAAX AMINO TERMINAL PROTEASE FAMILY PROTEIN"/>
    <property type="match status" value="1"/>
</dbReference>
<evidence type="ECO:0000313" key="3">
    <source>
        <dbReference type="EMBL" id="SDL89979.1"/>
    </source>
</evidence>
<feature type="transmembrane region" description="Helical" evidence="1">
    <location>
        <begin position="158"/>
        <end position="174"/>
    </location>
</feature>
<dbReference type="GO" id="GO:0004175">
    <property type="term" value="F:endopeptidase activity"/>
    <property type="evidence" value="ECO:0007669"/>
    <property type="project" value="UniProtKB-ARBA"/>
</dbReference>
<evidence type="ECO:0000256" key="1">
    <source>
        <dbReference type="SAM" id="Phobius"/>
    </source>
</evidence>
<feature type="domain" description="CAAX prenyl protease 2/Lysostaphin resistance protein A-like" evidence="2">
    <location>
        <begin position="127"/>
        <end position="213"/>
    </location>
</feature>
<evidence type="ECO:0000313" key="4">
    <source>
        <dbReference type="Proteomes" id="UP000214880"/>
    </source>
</evidence>
<feature type="transmembrane region" description="Helical" evidence="1">
    <location>
        <begin position="12"/>
        <end position="32"/>
    </location>
</feature>
<dbReference type="RefSeq" id="WP_092069370.1">
    <property type="nucleotide sequence ID" value="NZ_FNHB01000001.1"/>
</dbReference>
<evidence type="ECO:0000259" key="2">
    <source>
        <dbReference type="Pfam" id="PF02517"/>
    </source>
</evidence>
<gene>
    <name evidence="3" type="ORF">SAMN04488502_1011127</name>
</gene>
<dbReference type="OrthoDB" id="9782250at2"/>
<name>A0A1G9NUA7_9FIRM</name>
<dbReference type="PANTHER" id="PTHR43592">
    <property type="entry name" value="CAAX AMINO TERMINAL PROTEASE"/>
    <property type="match status" value="1"/>
</dbReference>
<proteinExistence type="predicted"/>
<dbReference type="Pfam" id="PF02517">
    <property type="entry name" value="Rce1-like"/>
    <property type="match status" value="1"/>
</dbReference>
<reference evidence="3 4" key="1">
    <citation type="submission" date="2016-10" db="EMBL/GenBank/DDBJ databases">
        <authorList>
            <person name="de Groot N.N."/>
        </authorList>
    </citation>
    <scope>NUCLEOTIDE SEQUENCE [LARGE SCALE GENOMIC DNA]</scope>
    <source>
        <strain evidence="3 4">DSM 1736</strain>
    </source>
</reference>
<accession>A0A1G9NUA7</accession>
<protein>
    <recommendedName>
        <fullName evidence="2">CAAX prenyl protease 2/Lysostaphin resistance protein A-like domain-containing protein</fullName>
    </recommendedName>
</protein>
<dbReference type="EMBL" id="FNHB01000001">
    <property type="protein sequence ID" value="SDL89979.1"/>
    <property type="molecule type" value="Genomic_DNA"/>
</dbReference>
<dbReference type="STRING" id="146817.SAMN04488502_1011127"/>
<feature type="transmembrane region" description="Helical" evidence="1">
    <location>
        <begin position="180"/>
        <end position="197"/>
    </location>
</feature>
<feature type="transmembrane region" description="Helical" evidence="1">
    <location>
        <begin position="127"/>
        <end position="146"/>
    </location>
</feature>
<sequence>MLPDKVPWKLKEVVSVYVLRLVLGILLVRFIYPQLFSASSLVIELTDRLLMIALVWITVSKYRPDFGELGFSIKNWRKNTAQGIVAGCLLFGVSIYSERLYTTVLLLTPSNHPLVQQAESAVSVGQLAVPLFLAGVAAPVAEEVLYRFFTFLPLKERWGLAVGALLSSAIFALMHFNAYWLAEIIVVGVGLTLLYYWTGSLLSAIVAHSFINSTKVLLVFFGIPLL</sequence>
<keyword evidence="1" id="KW-0472">Membrane</keyword>
<dbReference type="Proteomes" id="UP000214880">
    <property type="component" value="Unassembled WGS sequence"/>
</dbReference>
<organism evidence="3 4">
    <name type="scientific">Dendrosporobacter quercicolus</name>
    <dbReference type="NCBI Taxonomy" id="146817"/>
    <lineage>
        <taxon>Bacteria</taxon>
        <taxon>Bacillati</taxon>
        <taxon>Bacillota</taxon>
        <taxon>Negativicutes</taxon>
        <taxon>Selenomonadales</taxon>
        <taxon>Sporomusaceae</taxon>
        <taxon>Dendrosporobacter</taxon>
    </lineage>
</organism>
<dbReference type="InterPro" id="IPR003675">
    <property type="entry name" value="Rce1/LyrA-like_dom"/>
</dbReference>